<dbReference type="InParanoid" id="A0A1Z5K7J7"/>
<accession>A0A1Z5K7J7</accession>
<feature type="chain" id="PRO_5012938809" description="DUF4079 domain-containing protein" evidence="2">
    <location>
        <begin position="21"/>
        <end position="277"/>
    </location>
</feature>
<comment type="caution">
    <text evidence="3">The sequence shown here is derived from an EMBL/GenBank/DDBJ whole genome shotgun (WGS) entry which is preliminary data.</text>
</comment>
<feature type="transmembrane region" description="Helical" evidence="1">
    <location>
        <begin position="246"/>
        <end position="268"/>
    </location>
</feature>
<feature type="transmembrane region" description="Helical" evidence="1">
    <location>
        <begin position="86"/>
        <end position="107"/>
    </location>
</feature>
<evidence type="ECO:0008006" key="5">
    <source>
        <dbReference type="Google" id="ProtNLM"/>
    </source>
</evidence>
<reference evidence="3 4" key="1">
    <citation type="journal article" date="2015" name="Plant Cell">
        <title>Oil accumulation by the oleaginous diatom Fistulifera solaris as revealed by the genome and transcriptome.</title>
        <authorList>
            <person name="Tanaka T."/>
            <person name="Maeda Y."/>
            <person name="Veluchamy A."/>
            <person name="Tanaka M."/>
            <person name="Abida H."/>
            <person name="Marechal E."/>
            <person name="Bowler C."/>
            <person name="Muto M."/>
            <person name="Sunaga Y."/>
            <person name="Tanaka M."/>
            <person name="Yoshino T."/>
            <person name="Taniguchi T."/>
            <person name="Fukuda Y."/>
            <person name="Nemoto M."/>
            <person name="Matsumoto M."/>
            <person name="Wong P.S."/>
            <person name="Aburatani S."/>
            <person name="Fujibuchi W."/>
        </authorList>
    </citation>
    <scope>NUCLEOTIDE SEQUENCE [LARGE SCALE GENOMIC DNA]</scope>
    <source>
        <strain evidence="3 4">JPCC DA0580</strain>
    </source>
</reference>
<keyword evidence="4" id="KW-1185">Reference proteome</keyword>
<protein>
    <recommendedName>
        <fullName evidence="5">DUF4079 domain-containing protein</fullName>
    </recommendedName>
</protein>
<feature type="transmembrane region" description="Helical" evidence="1">
    <location>
        <begin position="214"/>
        <end position="234"/>
    </location>
</feature>
<dbReference type="PANTHER" id="PTHR34679">
    <property type="match status" value="1"/>
</dbReference>
<keyword evidence="1" id="KW-0472">Membrane</keyword>
<keyword evidence="1" id="KW-0812">Transmembrane</keyword>
<evidence type="ECO:0000313" key="3">
    <source>
        <dbReference type="EMBL" id="GAX22240.1"/>
    </source>
</evidence>
<feature type="signal peptide" evidence="2">
    <location>
        <begin position="1"/>
        <end position="20"/>
    </location>
</feature>
<name>A0A1Z5K7J7_FISSO</name>
<gene>
    <name evidence="3" type="ORF">FisN_19Lh309</name>
</gene>
<keyword evidence="1" id="KW-1133">Transmembrane helix</keyword>
<dbReference type="Proteomes" id="UP000198406">
    <property type="component" value="Unassembled WGS sequence"/>
</dbReference>
<dbReference type="InterPro" id="IPR025067">
    <property type="entry name" value="DUF4079"/>
</dbReference>
<dbReference type="PANTHER" id="PTHR34679:SF2">
    <property type="entry name" value="OS02G0122500 PROTEIN"/>
    <property type="match status" value="1"/>
</dbReference>
<evidence type="ECO:0000313" key="4">
    <source>
        <dbReference type="Proteomes" id="UP000198406"/>
    </source>
</evidence>
<organism evidence="3 4">
    <name type="scientific">Fistulifera solaris</name>
    <name type="common">Oleaginous diatom</name>
    <dbReference type="NCBI Taxonomy" id="1519565"/>
    <lineage>
        <taxon>Eukaryota</taxon>
        <taxon>Sar</taxon>
        <taxon>Stramenopiles</taxon>
        <taxon>Ochrophyta</taxon>
        <taxon>Bacillariophyta</taxon>
        <taxon>Bacillariophyceae</taxon>
        <taxon>Bacillariophycidae</taxon>
        <taxon>Naviculales</taxon>
        <taxon>Naviculaceae</taxon>
        <taxon>Fistulifera</taxon>
    </lineage>
</organism>
<proteinExistence type="predicted"/>
<dbReference type="OrthoDB" id="4914at2759"/>
<evidence type="ECO:0000256" key="2">
    <source>
        <dbReference type="SAM" id="SignalP"/>
    </source>
</evidence>
<sequence>MKITNIIISATLLLSSSASAFVVPSSTTTLTRSLRMSAPVEEESSDLVRSFQVVTTAATTAFLTNAAPAMAAGPDWGIFEGRTGSLLHPVMMGSLLLYTLYTAFLGFQWRRQRTLGGDIKELQAQLPSGISSKADIEKAMKEEGADMMKLKAAMPIAEQVAELQNERKELAAAAPRDQHFSQGALLAFLGTAFAIEGPLNTYARAGKLFPGPHLYAGAGLVVVWALAVATIPAMQKGSDTARSIHIGANVAGLGLFLWQLQSGIPILLKVIEKTSWP</sequence>
<dbReference type="AlphaFoldDB" id="A0A1Z5K7J7"/>
<dbReference type="Pfam" id="PF13301">
    <property type="entry name" value="DUF4079"/>
    <property type="match status" value="1"/>
</dbReference>
<keyword evidence="2" id="KW-0732">Signal</keyword>
<dbReference type="EMBL" id="BDSP01000179">
    <property type="protein sequence ID" value="GAX22240.1"/>
    <property type="molecule type" value="Genomic_DNA"/>
</dbReference>
<evidence type="ECO:0000256" key="1">
    <source>
        <dbReference type="SAM" id="Phobius"/>
    </source>
</evidence>